<sequence>MDTFYMSTAASLHRSERPRLFVVMGVAGCGKSTVGEALAPRLDGIYFDGDNFHPRENIAKMSRGEPLTDADRWPWLRRIGAEIAAQKGIVVCGCSALRRVYRDVIREAAGEPVLFIHLAGSRELIERRMAARSGHFMPLSLLESQFAALEPPAADEDAVSIEIDASTDEIVARIASQTGENGS</sequence>
<gene>
    <name evidence="11" type="ORF">IQ26_07320</name>
</gene>
<evidence type="ECO:0000256" key="1">
    <source>
        <dbReference type="ARBA" id="ARBA00004761"/>
    </source>
</evidence>
<protein>
    <recommendedName>
        <fullName evidence="3 10">Gluconokinase</fullName>
        <ecNumber evidence="3 10">2.7.1.12</ecNumber>
    </recommendedName>
</protein>
<evidence type="ECO:0000313" key="11">
    <source>
        <dbReference type="EMBL" id="TWI18456.1"/>
    </source>
</evidence>
<dbReference type="EC" id="2.7.1.12" evidence="3 10"/>
<dbReference type="EMBL" id="VLKT01000093">
    <property type="protein sequence ID" value="TWI18456.1"/>
    <property type="molecule type" value="Genomic_DNA"/>
</dbReference>
<dbReference type="SUPFAM" id="SSF52540">
    <property type="entry name" value="P-loop containing nucleoside triphosphate hydrolases"/>
    <property type="match status" value="1"/>
</dbReference>
<name>A0A562MEY6_9HYPH</name>
<dbReference type="GO" id="GO:0005524">
    <property type="term" value="F:ATP binding"/>
    <property type="evidence" value="ECO:0007669"/>
    <property type="project" value="UniProtKB-KW"/>
</dbReference>
<keyword evidence="7 10" id="KW-0067">ATP-binding</keyword>
<dbReference type="Pfam" id="PF13671">
    <property type="entry name" value="AAA_33"/>
    <property type="match status" value="1"/>
</dbReference>
<reference evidence="11 12" key="1">
    <citation type="journal article" date="2015" name="Stand. Genomic Sci.">
        <title>Genomic Encyclopedia of Bacterial and Archaeal Type Strains, Phase III: the genomes of soil and plant-associated and newly described type strains.</title>
        <authorList>
            <person name="Whitman W.B."/>
            <person name="Woyke T."/>
            <person name="Klenk H.P."/>
            <person name="Zhou Y."/>
            <person name="Lilburn T.G."/>
            <person name="Beck B.J."/>
            <person name="De Vos P."/>
            <person name="Vandamme P."/>
            <person name="Eisen J.A."/>
            <person name="Garrity G."/>
            <person name="Hugenholtz P."/>
            <person name="Kyrpides N.C."/>
        </authorList>
    </citation>
    <scope>NUCLEOTIDE SEQUENCE [LARGE SCALE GENOMIC DNA]</scope>
    <source>
        <strain evidence="11 12">CGMCC 1.2546</strain>
    </source>
</reference>
<dbReference type="NCBIfam" id="TIGR01313">
    <property type="entry name" value="therm_gnt_kin"/>
    <property type="match status" value="1"/>
</dbReference>
<keyword evidence="6 10" id="KW-0418">Kinase</keyword>
<comment type="caution">
    <text evidence="11">The sequence shown here is derived from an EMBL/GenBank/DDBJ whole genome shotgun (WGS) entry which is preliminary data.</text>
</comment>
<dbReference type="InterPro" id="IPR027417">
    <property type="entry name" value="P-loop_NTPase"/>
</dbReference>
<evidence type="ECO:0000256" key="10">
    <source>
        <dbReference type="RuleBase" id="RU363066"/>
    </source>
</evidence>
<evidence type="ECO:0000256" key="3">
    <source>
        <dbReference type="ARBA" id="ARBA00012054"/>
    </source>
</evidence>
<evidence type="ECO:0000256" key="5">
    <source>
        <dbReference type="ARBA" id="ARBA00022741"/>
    </source>
</evidence>
<dbReference type="PANTHER" id="PTHR43442">
    <property type="entry name" value="GLUCONOKINASE-RELATED"/>
    <property type="match status" value="1"/>
</dbReference>
<organism evidence="11 12">
    <name type="scientific">Mesorhizobium tianshanense</name>
    <dbReference type="NCBI Taxonomy" id="39844"/>
    <lineage>
        <taxon>Bacteria</taxon>
        <taxon>Pseudomonadati</taxon>
        <taxon>Pseudomonadota</taxon>
        <taxon>Alphaproteobacteria</taxon>
        <taxon>Hyphomicrobiales</taxon>
        <taxon>Phyllobacteriaceae</taxon>
        <taxon>Mesorhizobium</taxon>
    </lineage>
</organism>
<keyword evidence="5 10" id="KW-0547">Nucleotide-binding</keyword>
<dbReference type="GO" id="GO:0005737">
    <property type="term" value="C:cytoplasm"/>
    <property type="evidence" value="ECO:0007669"/>
    <property type="project" value="TreeGrafter"/>
</dbReference>
<comment type="catalytic activity">
    <reaction evidence="9 10">
        <text>D-gluconate + ATP = 6-phospho-D-gluconate + ADP + H(+)</text>
        <dbReference type="Rhea" id="RHEA:19433"/>
        <dbReference type="ChEBI" id="CHEBI:15378"/>
        <dbReference type="ChEBI" id="CHEBI:18391"/>
        <dbReference type="ChEBI" id="CHEBI:30616"/>
        <dbReference type="ChEBI" id="CHEBI:58759"/>
        <dbReference type="ChEBI" id="CHEBI:456216"/>
        <dbReference type="EC" id="2.7.1.12"/>
    </reaction>
</comment>
<dbReference type="PANTHER" id="PTHR43442:SF3">
    <property type="entry name" value="GLUCONOKINASE-RELATED"/>
    <property type="match status" value="1"/>
</dbReference>
<dbReference type="FunFam" id="3.40.50.300:FF:000522">
    <property type="entry name" value="Gluconokinase"/>
    <property type="match status" value="1"/>
</dbReference>
<keyword evidence="4 10" id="KW-0808">Transferase</keyword>
<dbReference type="InterPro" id="IPR006001">
    <property type="entry name" value="Therm_gnt_kin"/>
</dbReference>
<evidence type="ECO:0000256" key="6">
    <source>
        <dbReference type="ARBA" id="ARBA00022777"/>
    </source>
</evidence>
<evidence type="ECO:0000256" key="8">
    <source>
        <dbReference type="ARBA" id="ARBA00023064"/>
    </source>
</evidence>
<dbReference type="AlphaFoldDB" id="A0A562MEY6"/>
<comment type="pathway">
    <text evidence="1">Carbohydrate acid metabolism.</text>
</comment>
<dbReference type="GO" id="GO:0019521">
    <property type="term" value="P:D-gluconate metabolic process"/>
    <property type="evidence" value="ECO:0007669"/>
    <property type="project" value="UniProtKB-KW"/>
</dbReference>
<accession>A0A562MEY6</accession>
<dbReference type="Proteomes" id="UP000317122">
    <property type="component" value="Unassembled WGS sequence"/>
</dbReference>
<evidence type="ECO:0000256" key="2">
    <source>
        <dbReference type="ARBA" id="ARBA00008420"/>
    </source>
</evidence>
<evidence type="ECO:0000256" key="7">
    <source>
        <dbReference type="ARBA" id="ARBA00022840"/>
    </source>
</evidence>
<dbReference type="CDD" id="cd02021">
    <property type="entry name" value="GntK"/>
    <property type="match status" value="1"/>
</dbReference>
<evidence type="ECO:0000256" key="4">
    <source>
        <dbReference type="ARBA" id="ARBA00022679"/>
    </source>
</evidence>
<keyword evidence="12" id="KW-1185">Reference proteome</keyword>
<proteinExistence type="inferred from homology"/>
<dbReference type="GO" id="GO:0046316">
    <property type="term" value="F:gluconokinase activity"/>
    <property type="evidence" value="ECO:0007669"/>
    <property type="project" value="UniProtKB-EC"/>
</dbReference>
<comment type="similarity">
    <text evidence="2 10">Belongs to the gluconokinase GntK/GntV family.</text>
</comment>
<evidence type="ECO:0000256" key="9">
    <source>
        <dbReference type="ARBA" id="ARBA00048090"/>
    </source>
</evidence>
<keyword evidence="8" id="KW-0311">Gluconate utilization</keyword>
<evidence type="ECO:0000313" key="12">
    <source>
        <dbReference type="Proteomes" id="UP000317122"/>
    </source>
</evidence>
<dbReference type="Gene3D" id="3.40.50.300">
    <property type="entry name" value="P-loop containing nucleotide triphosphate hydrolases"/>
    <property type="match status" value="1"/>
</dbReference>